<evidence type="ECO:0000313" key="2">
    <source>
        <dbReference type="EMBL" id="OGY58939.1"/>
    </source>
</evidence>
<keyword evidence="1" id="KW-1133">Transmembrane helix</keyword>
<sequence>MFGSLSYRQLFILLLTLIYISFLGLFLFLYISGQRDTTLNLTSNSYGIMSLLGGLYGVFVVARHWGGFKSDVGKAVTFFSIGLIVWSVGFSIYLYYNLVLQVEVPYPSWADAGFFPAYALWAIGMVMLSKATGAKFGLRKLGGKALLLLVPVSIAAASYYLLIIVARGGVVDFEQDLIKIFLDIGYPLWDVIILTIAILIYGLSYRYFGGKYRLPIYIILGSFVINYFGDFSFSYTTTIGSYYNGSFADVMFATTMYLISVGIALLDPRSVSIYLSDAVKGNQYQLASRIIKEQVAIIGPVAWGEAQEVDGLSIDVSRGEVYITGNRKEVLDRLISRYERLFGRASLEVCREAIRPVVSQIPAEEIPERLR</sequence>
<dbReference type="STRING" id="1797689.A3F24_00120"/>
<organism evidence="2 3">
    <name type="scientific">Candidatus Colwellbacteria bacterium RIFCSPHIGHO2_12_FULL_44_17</name>
    <dbReference type="NCBI Taxonomy" id="1797689"/>
    <lineage>
        <taxon>Bacteria</taxon>
        <taxon>Candidatus Colwelliibacteriota</taxon>
    </lineage>
</organism>
<accession>A0A1G1Z3C9</accession>
<evidence type="ECO:0000313" key="3">
    <source>
        <dbReference type="Proteomes" id="UP000178515"/>
    </source>
</evidence>
<dbReference type="Proteomes" id="UP000178515">
    <property type="component" value="Unassembled WGS sequence"/>
</dbReference>
<feature type="transmembrane region" description="Helical" evidence="1">
    <location>
        <begin position="75"/>
        <end position="95"/>
    </location>
</feature>
<proteinExistence type="predicted"/>
<feature type="transmembrane region" description="Helical" evidence="1">
    <location>
        <begin position="216"/>
        <end position="235"/>
    </location>
</feature>
<reference evidence="2 3" key="1">
    <citation type="journal article" date="2016" name="Nat. Commun.">
        <title>Thousands of microbial genomes shed light on interconnected biogeochemical processes in an aquifer system.</title>
        <authorList>
            <person name="Anantharaman K."/>
            <person name="Brown C.T."/>
            <person name="Hug L.A."/>
            <person name="Sharon I."/>
            <person name="Castelle C.J."/>
            <person name="Probst A.J."/>
            <person name="Thomas B.C."/>
            <person name="Singh A."/>
            <person name="Wilkins M.J."/>
            <person name="Karaoz U."/>
            <person name="Brodie E.L."/>
            <person name="Williams K.H."/>
            <person name="Hubbard S.S."/>
            <person name="Banfield J.F."/>
        </authorList>
    </citation>
    <scope>NUCLEOTIDE SEQUENCE [LARGE SCALE GENOMIC DNA]</scope>
</reference>
<feature type="transmembrane region" description="Helical" evidence="1">
    <location>
        <begin position="115"/>
        <end position="133"/>
    </location>
</feature>
<protein>
    <submittedName>
        <fullName evidence="2">Uncharacterized protein</fullName>
    </submittedName>
</protein>
<feature type="transmembrane region" description="Helical" evidence="1">
    <location>
        <begin position="186"/>
        <end position="204"/>
    </location>
</feature>
<name>A0A1G1Z3C9_9BACT</name>
<keyword evidence="1" id="KW-0812">Transmembrane</keyword>
<dbReference type="AlphaFoldDB" id="A0A1G1Z3C9"/>
<feature type="transmembrane region" description="Helical" evidence="1">
    <location>
        <begin position="247"/>
        <end position="266"/>
    </location>
</feature>
<dbReference type="EMBL" id="MHIX01000031">
    <property type="protein sequence ID" value="OGY58939.1"/>
    <property type="molecule type" value="Genomic_DNA"/>
</dbReference>
<gene>
    <name evidence="2" type="ORF">A3F24_00120</name>
</gene>
<feature type="transmembrane region" description="Helical" evidence="1">
    <location>
        <begin position="12"/>
        <end position="33"/>
    </location>
</feature>
<feature type="transmembrane region" description="Helical" evidence="1">
    <location>
        <begin position="45"/>
        <end position="63"/>
    </location>
</feature>
<evidence type="ECO:0000256" key="1">
    <source>
        <dbReference type="SAM" id="Phobius"/>
    </source>
</evidence>
<feature type="transmembrane region" description="Helical" evidence="1">
    <location>
        <begin position="145"/>
        <end position="166"/>
    </location>
</feature>
<keyword evidence="1" id="KW-0472">Membrane</keyword>
<comment type="caution">
    <text evidence="2">The sequence shown here is derived from an EMBL/GenBank/DDBJ whole genome shotgun (WGS) entry which is preliminary data.</text>
</comment>